<accession>A0AA36HYK9</accession>
<sequence>MHRGLCLLCLCLGFGMAFSGTFKRCRALLEEHGVSVTDPVADSDPKGAAYDAYSLQVGGKQCAYRTAKITPTKNGAFVTCWKRPDGGAIVPLTAEDLHTLLVAVEEAGNFGMFVFPAQDLLSKGILSGGKKGKLSFRVYAPWVVTESAQAAATQAWQRTFFAQKDSTSALQVFDSVEGQAKRARHN</sequence>
<dbReference type="Gene3D" id="3.40.1350.140">
    <property type="entry name" value="MepB-like"/>
    <property type="match status" value="1"/>
</dbReference>
<dbReference type="Pfam" id="PF08877">
    <property type="entry name" value="MepB-like"/>
    <property type="match status" value="1"/>
</dbReference>
<evidence type="ECO:0000313" key="3">
    <source>
        <dbReference type="Proteomes" id="UP001178507"/>
    </source>
</evidence>
<feature type="chain" id="PRO_5041275073" evidence="1">
    <location>
        <begin position="18"/>
        <end position="186"/>
    </location>
</feature>
<dbReference type="EMBL" id="CAUJNA010000401">
    <property type="protein sequence ID" value="CAJ1376518.1"/>
    <property type="molecule type" value="Genomic_DNA"/>
</dbReference>
<organism evidence="2 3">
    <name type="scientific">Effrenium voratum</name>
    <dbReference type="NCBI Taxonomy" id="2562239"/>
    <lineage>
        <taxon>Eukaryota</taxon>
        <taxon>Sar</taxon>
        <taxon>Alveolata</taxon>
        <taxon>Dinophyceae</taxon>
        <taxon>Suessiales</taxon>
        <taxon>Symbiodiniaceae</taxon>
        <taxon>Effrenium</taxon>
    </lineage>
</organism>
<evidence type="ECO:0000256" key="1">
    <source>
        <dbReference type="SAM" id="SignalP"/>
    </source>
</evidence>
<dbReference type="Proteomes" id="UP001178507">
    <property type="component" value="Unassembled WGS sequence"/>
</dbReference>
<name>A0AA36HYK9_9DINO</name>
<keyword evidence="1" id="KW-0732">Signal</keyword>
<protein>
    <submittedName>
        <fullName evidence="2">Uncharacterized protein</fullName>
    </submittedName>
</protein>
<dbReference type="InterPro" id="IPR011235">
    <property type="entry name" value="MepB-like"/>
</dbReference>
<gene>
    <name evidence="2" type="ORF">EVOR1521_LOCUS5566</name>
</gene>
<evidence type="ECO:0000313" key="2">
    <source>
        <dbReference type="EMBL" id="CAJ1376518.1"/>
    </source>
</evidence>
<comment type="caution">
    <text evidence="2">The sequence shown here is derived from an EMBL/GenBank/DDBJ whole genome shotgun (WGS) entry which is preliminary data.</text>
</comment>
<keyword evidence="3" id="KW-1185">Reference proteome</keyword>
<feature type="signal peptide" evidence="1">
    <location>
        <begin position="1"/>
        <end position="17"/>
    </location>
</feature>
<dbReference type="InterPro" id="IPR038231">
    <property type="entry name" value="MepB-like_sf"/>
</dbReference>
<reference evidence="2" key="1">
    <citation type="submission" date="2023-08" db="EMBL/GenBank/DDBJ databases">
        <authorList>
            <person name="Chen Y."/>
            <person name="Shah S."/>
            <person name="Dougan E. K."/>
            <person name="Thang M."/>
            <person name="Chan C."/>
        </authorList>
    </citation>
    <scope>NUCLEOTIDE SEQUENCE</scope>
</reference>
<proteinExistence type="predicted"/>
<dbReference type="AlphaFoldDB" id="A0AA36HYK9"/>